<sequence length="32" mass="3466">MPLLNKVASDICNLLQILAVYPGNKLPEIATI</sequence>
<accession>E5B1K1</accession>
<organism evidence="1">
    <name type="scientific">Erwinia amylovora ATCC BAA-2158</name>
    <dbReference type="NCBI Taxonomy" id="889211"/>
    <lineage>
        <taxon>Bacteria</taxon>
        <taxon>Pseudomonadati</taxon>
        <taxon>Pseudomonadota</taxon>
        <taxon>Gammaproteobacteria</taxon>
        <taxon>Enterobacterales</taxon>
        <taxon>Erwiniaceae</taxon>
        <taxon>Erwinia</taxon>
    </lineage>
</organism>
<dbReference type="EMBL" id="FR719186">
    <property type="protein sequence ID" value="CBX79352.1"/>
    <property type="molecule type" value="Genomic_DNA"/>
</dbReference>
<protein>
    <submittedName>
        <fullName evidence="1">Uncharacterized protein</fullName>
    </submittedName>
</protein>
<name>E5B1K1_ERWAM</name>
<reference evidence="1" key="1">
    <citation type="journal article" date="2011" name="J. Bacteriol.">
        <title>Genome Sequence of an Erwinia amylovora Strain with Pathogenicity Restricted to Rubus Plants.</title>
        <authorList>
            <person name="Powney R."/>
            <person name="Smits T.H."/>
            <person name="Sawbridge T."/>
            <person name="Frey B."/>
            <person name="Blom J."/>
            <person name="Frey J.E."/>
            <person name="Plummer K.M."/>
            <person name="Beer S.V."/>
            <person name="Luck J."/>
            <person name="Duffy B."/>
            <person name="Rodoni B."/>
        </authorList>
    </citation>
    <scope>NUCLEOTIDE SEQUENCE</scope>
    <source>
        <strain evidence="1">ATCC BAA-2158</strain>
    </source>
</reference>
<evidence type="ECO:0000313" key="1">
    <source>
        <dbReference type="EMBL" id="CBX79352.1"/>
    </source>
</evidence>
<proteinExistence type="predicted"/>
<dbReference type="AlphaFoldDB" id="E5B1K1"/>
<gene>
    <name evidence="1" type="ORF">EAIL5_0532</name>
</gene>